<reference evidence="1 2" key="1">
    <citation type="submission" date="2021-06" db="EMBL/GenBank/DDBJ databases">
        <title>Caerostris extrusa draft genome.</title>
        <authorList>
            <person name="Kono N."/>
            <person name="Arakawa K."/>
        </authorList>
    </citation>
    <scope>NUCLEOTIDE SEQUENCE [LARGE SCALE GENOMIC DNA]</scope>
</reference>
<name>A0AAV4T406_CAEEX</name>
<gene>
    <name evidence="1" type="ORF">CEXT_449231</name>
</gene>
<sequence>MVSARKHPLLTNQDSCLSVKSCSLPSHQEPSGTFVVEVTTRKLHQPKCPAGHPGRS</sequence>
<accession>A0AAV4T406</accession>
<protein>
    <submittedName>
        <fullName evidence="1">Uncharacterized protein</fullName>
    </submittedName>
</protein>
<comment type="caution">
    <text evidence="1">The sequence shown here is derived from an EMBL/GenBank/DDBJ whole genome shotgun (WGS) entry which is preliminary data.</text>
</comment>
<dbReference type="AlphaFoldDB" id="A0AAV4T406"/>
<dbReference type="EMBL" id="BPLR01010332">
    <property type="protein sequence ID" value="GIY38613.1"/>
    <property type="molecule type" value="Genomic_DNA"/>
</dbReference>
<organism evidence="1 2">
    <name type="scientific">Caerostris extrusa</name>
    <name type="common">Bark spider</name>
    <name type="synonym">Caerostris bankana</name>
    <dbReference type="NCBI Taxonomy" id="172846"/>
    <lineage>
        <taxon>Eukaryota</taxon>
        <taxon>Metazoa</taxon>
        <taxon>Ecdysozoa</taxon>
        <taxon>Arthropoda</taxon>
        <taxon>Chelicerata</taxon>
        <taxon>Arachnida</taxon>
        <taxon>Araneae</taxon>
        <taxon>Araneomorphae</taxon>
        <taxon>Entelegynae</taxon>
        <taxon>Araneoidea</taxon>
        <taxon>Araneidae</taxon>
        <taxon>Caerostris</taxon>
    </lineage>
</organism>
<dbReference type="Proteomes" id="UP001054945">
    <property type="component" value="Unassembled WGS sequence"/>
</dbReference>
<feature type="non-terminal residue" evidence="1">
    <location>
        <position position="56"/>
    </location>
</feature>
<evidence type="ECO:0000313" key="1">
    <source>
        <dbReference type="EMBL" id="GIY38613.1"/>
    </source>
</evidence>
<evidence type="ECO:0000313" key="2">
    <source>
        <dbReference type="Proteomes" id="UP001054945"/>
    </source>
</evidence>
<keyword evidence="2" id="KW-1185">Reference proteome</keyword>
<proteinExistence type="predicted"/>